<evidence type="ECO:0000313" key="3">
    <source>
        <dbReference type="Proteomes" id="UP001152622"/>
    </source>
</evidence>
<reference evidence="2" key="1">
    <citation type="journal article" date="2023" name="Science">
        <title>Genome structures resolve the early diversification of teleost fishes.</title>
        <authorList>
            <person name="Parey E."/>
            <person name="Louis A."/>
            <person name="Montfort J."/>
            <person name="Bouchez O."/>
            <person name="Roques C."/>
            <person name="Iampietro C."/>
            <person name="Lluch J."/>
            <person name="Castinel A."/>
            <person name="Donnadieu C."/>
            <person name="Desvignes T."/>
            <person name="Floi Bucao C."/>
            <person name="Jouanno E."/>
            <person name="Wen M."/>
            <person name="Mejri S."/>
            <person name="Dirks R."/>
            <person name="Jansen H."/>
            <person name="Henkel C."/>
            <person name="Chen W.J."/>
            <person name="Zahm M."/>
            <person name="Cabau C."/>
            <person name="Klopp C."/>
            <person name="Thompson A.W."/>
            <person name="Robinson-Rechavi M."/>
            <person name="Braasch I."/>
            <person name="Lecointre G."/>
            <person name="Bobe J."/>
            <person name="Postlethwait J.H."/>
            <person name="Berthelot C."/>
            <person name="Roest Crollius H."/>
            <person name="Guiguen Y."/>
        </authorList>
    </citation>
    <scope>NUCLEOTIDE SEQUENCE</scope>
    <source>
        <strain evidence="2">WJC10195</strain>
    </source>
</reference>
<keyword evidence="3" id="KW-1185">Reference proteome</keyword>
<feature type="region of interest" description="Disordered" evidence="1">
    <location>
        <begin position="1"/>
        <end position="22"/>
    </location>
</feature>
<evidence type="ECO:0000256" key="1">
    <source>
        <dbReference type="SAM" id="MobiDB-lite"/>
    </source>
</evidence>
<name>A0A9Q1E972_SYNKA</name>
<evidence type="ECO:0000313" key="2">
    <source>
        <dbReference type="EMBL" id="KAJ8334524.1"/>
    </source>
</evidence>
<protein>
    <submittedName>
        <fullName evidence="2">Uncharacterized protein</fullName>
    </submittedName>
</protein>
<dbReference type="EMBL" id="JAINUF010000021">
    <property type="protein sequence ID" value="KAJ8334524.1"/>
    <property type="molecule type" value="Genomic_DNA"/>
</dbReference>
<accession>A0A9Q1E972</accession>
<organism evidence="2 3">
    <name type="scientific">Synaphobranchus kaupii</name>
    <name type="common">Kaup's arrowtooth eel</name>
    <dbReference type="NCBI Taxonomy" id="118154"/>
    <lineage>
        <taxon>Eukaryota</taxon>
        <taxon>Metazoa</taxon>
        <taxon>Chordata</taxon>
        <taxon>Craniata</taxon>
        <taxon>Vertebrata</taxon>
        <taxon>Euteleostomi</taxon>
        <taxon>Actinopterygii</taxon>
        <taxon>Neopterygii</taxon>
        <taxon>Teleostei</taxon>
        <taxon>Anguilliformes</taxon>
        <taxon>Synaphobranchidae</taxon>
        <taxon>Synaphobranchus</taxon>
    </lineage>
</organism>
<sequence length="95" mass="10308">MSAASFAVSSAPSPELMAGNQELPTVPVAMPPRLTTHWVDRVTKDLHDLILCEGGRRPNPVLMAAREACWNSWRSGHCLGKVLLLNRSSAGLFLV</sequence>
<gene>
    <name evidence="2" type="ORF">SKAU_G00401630</name>
</gene>
<feature type="compositionally biased region" description="Low complexity" evidence="1">
    <location>
        <begin position="1"/>
        <end position="14"/>
    </location>
</feature>
<comment type="caution">
    <text evidence="2">The sequence shown here is derived from an EMBL/GenBank/DDBJ whole genome shotgun (WGS) entry which is preliminary data.</text>
</comment>
<dbReference type="AlphaFoldDB" id="A0A9Q1E972"/>
<dbReference type="Proteomes" id="UP001152622">
    <property type="component" value="Chromosome 21"/>
</dbReference>
<proteinExistence type="predicted"/>